<dbReference type="Proteomes" id="UP000777774">
    <property type="component" value="Unassembled WGS sequence"/>
</dbReference>
<gene>
    <name evidence="1" type="ORF">HGA02_16690</name>
</gene>
<comment type="caution">
    <text evidence="1">The sequence shown here is derived from an EMBL/GenBank/DDBJ whole genome shotgun (WGS) entry which is preliminary data.</text>
</comment>
<proteinExistence type="predicted"/>
<keyword evidence="2" id="KW-1185">Reference proteome</keyword>
<sequence>MDDPVGPDDLLVVDGLDVATGTYLTPPTALGDLAAALRDAPVPGGGDERRLRRRSQADERHLGVTVGFDAEDLASVGWGIVTAPDVDTAVLAALEPLLARRRQQAGDRFRHLVVEDGE</sequence>
<evidence type="ECO:0000313" key="1">
    <source>
        <dbReference type="EMBL" id="NKY41102.1"/>
    </source>
</evidence>
<organism evidence="1 2">
    <name type="scientific">Cellulomonas septica</name>
    <dbReference type="NCBI Taxonomy" id="285080"/>
    <lineage>
        <taxon>Bacteria</taxon>
        <taxon>Bacillati</taxon>
        <taxon>Actinomycetota</taxon>
        <taxon>Actinomycetes</taxon>
        <taxon>Micrococcales</taxon>
        <taxon>Cellulomonadaceae</taxon>
        <taxon>Cellulomonas</taxon>
    </lineage>
</organism>
<feature type="non-terminal residue" evidence="1">
    <location>
        <position position="118"/>
    </location>
</feature>
<dbReference type="EMBL" id="JAAXOY010000572">
    <property type="protein sequence ID" value="NKY41102.1"/>
    <property type="molecule type" value="Genomic_DNA"/>
</dbReference>
<dbReference type="RefSeq" id="WP_210728715.1">
    <property type="nucleotide sequence ID" value="NZ_JAAXOY010000572.1"/>
</dbReference>
<reference evidence="1 2" key="1">
    <citation type="submission" date="2020-04" db="EMBL/GenBank/DDBJ databases">
        <title>MicrobeNet Type strains.</title>
        <authorList>
            <person name="Nicholson A.C."/>
        </authorList>
    </citation>
    <scope>NUCLEOTIDE SEQUENCE [LARGE SCALE GENOMIC DNA]</scope>
    <source>
        <strain evidence="1 2">ATCC BAA-787</strain>
    </source>
</reference>
<evidence type="ECO:0000313" key="2">
    <source>
        <dbReference type="Proteomes" id="UP000777774"/>
    </source>
</evidence>
<accession>A0ABX1K4B2</accession>
<protein>
    <submittedName>
        <fullName evidence="1">Uncharacterized protein</fullName>
    </submittedName>
</protein>
<name>A0ABX1K4B2_9CELL</name>